<dbReference type="AlphaFoldDB" id="A0A9X9WDH0"/>
<dbReference type="EMBL" id="JAAVUP010000004">
    <property type="protein sequence ID" value="NKE18545.1"/>
    <property type="molecule type" value="Genomic_DNA"/>
</dbReference>
<reference evidence="3 4" key="2">
    <citation type="submission" date="2020-02" db="EMBL/GenBank/DDBJ databases">
        <authorList>
            <person name="Sun Q."/>
            <person name="Inoue M."/>
        </authorList>
    </citation>
    <scope>NUCLEOTIDE SEQUENCE [LARGE SCALE GENOMIC DNA]</scope>
    <source>
        <strain evidence="3 4">KCTC 22478</strain>
    </source>
</reference>
<dbReference type="RefSeq" id="WP_168042433.1">
    <property type="nucleotide sequence ID" value="NZ_JAAEDK010000006.1"/>
</dbReference>
<keyword evidence="4" id="KW-1185">Reference proteome</keyword>
<gene>
    <name evidence="3" type="ORF">GWK15_16450</name>
    <name evidence="2" type="ORF">GXW75_03895</name>
</gene>
<feature type="region of interest" description="Disordered" evidence="1">
    <location>
        <begin position="26"/>
        <end position="47"/>
    </location>
</feature>
<reference evidence="2" key="3">
    <citation type="journal article" date="2021" name="Syst. Appl. Microbiol.">
        <title>Roseomonas hellenica sp. nov., isolated from roots of wild-growing Alkanna tinctoria.</title>
        <authorList>
            <person name="Rat A."/>
            <person name="Naranjo H.D."/>
            <person name="Lebbe L."/>
            <person name="Cnockaert M."/>
            <person name="Krigas N."/>
            <person name="Grigoriadou K."/>
            <person name="Maloupa E."/>
            <person name="Willems A."/>
        </authorList>
    </citation>
    <scope>NUCLEOTIDE SEQUENCE</scope>
    <source>
        <strain evidence="2">LMG 31161</strain>
    </source>
</reference>
<sequence length="69" mass="6714">MSAATSTDSSGEGAARLLTAARAIGIAITDEDKPPAPASRAPQSGSGRAASILANLEACGLLPQEAAHA</sequence>
<comment type="caution">
    <text evidence="2">The sequence shown here is derived from an EMBL/GenBank/DDBJ whole genome shotgun (WGS) entry which is preliminary data.</text>
</comment>
<accession>A0A9X9WDH0</accession>
<evidence type="ECO:0000313" key="4">
    <source>
        <dbReference type="Proteomes" id="UP000746741"/>
    </source>
</evidence>
<evidence type="ECO:0000313" key="2">
    <source>
        <dbReference type="EMBL" id="MBR0658380.1"/>
    </source>
</evidence>
<evidence type="ECO:0000313" key="3">
    <source>
        <dbReference type="EMBL" id="NKE18545.1"/>
    </source>
</evidence>
<organism evidence="2 5">
    <name type="scientific">Neoroseomonas oryzicola</name>
    <dbReference type="NCBI Taxonomy" id="535904"/>
    <lineage>
        <taxon>Bacteria</taxon>
        <taxon>Pseudomonadati</taxon>
        <taxon>Pseudomonadota</taxon>
        <taxon>Alphaproteobacteria</taxon>
        <taxon>Acetobacterales</taxon>
        <taxon>Acetobacteraceae</taxon>
        <taxon>Neoroseomonas</taxon>
    </lineage>
</organism>
<dbReference type="EMBL" id="JAAEDK010000006">
    <property type="protein sequence ID" value="MBR0658380.1"/>
    <property type="molecule type" value="Genomic_DNA"/>
</dbReference>
<reference evidence="2" key="1">
    <citation type="submission" date="2020-01" db="EMBL/GenBank/DDBJ databases">
        <authorList>
            <person name="Rat A."/>
        </authorList>
    </citation>
    <scope>NUCLEOTIDE SEQUENCE</scope>
    <source>
        <strain evidence="2">LMG 31161</strain>
    </source>
</reference>
<proteinExistence type="predicted"/>
<evidence type="ECO:0000256" key="1">
    <source>
        <dbReference type="SAM" id="MobiDB-lite"/>
    </source>
</evidence>
<name>A0A9X9WDH0_9PROT</name>
<protein>
    <submittedName>
        <fullName evidence="2">Uncharacterized protein</fullName>
    </submittedName>
</protein>
<evidence type="ECO:0000313" key="5">
    <source>
        <dbReference type="Proteomes" id="UP001138708"/>
    </source>
</evidence>
<dbReference type="Proteomes" id="UP001138708">
    <property type="component" value="Unassembled WGS sequence"/>
</dbReference>
<dbReference type="Proteomes" id="UP000746741">
    <property type="component" value="Unassembled WGS sequence"/>
</dbReference>